<dbReference type="Proteomes" id="UP001265550">
    <property type="component" value="Unassembled WGS sequence"/>
</dbReference>
<keyword evidence="11 13" id="KW-0443">Lipid metabolism</keyword>
<dbReference type="HAMAP" id="MF_00409">
    <property type="entry name" value="LpxK"/>
    <property type="match status" value="1"/>
</dbReference>
<sequence length="356" mass="38237">MSQAAGQTEPSTWERRAQSRGLLNRVLWPVSLLYRLLIAIRRWLYASGLFKVHRLHVPVVVVGNVVVGGAGKTPCTIALVNHLRENGWHPGVVSRGHGRNTTEVAHVLSDTPAAVAGDEPLLIRRRTGAPVCVAARRAEAARALLAAHAQVDVLVCDDGLQHLALGRQLAIAVFDDRGTGNGWLLPAGLLREPWPPARQSAFRPDLLLQQHREDAPTPAVVPTAGLPMFRAKRRLASHIVGPGDEIMALSELQGQAVTAVAGIARPQVFFDMLRSAGITPVSEVALPDHADTSAYAELLGGEQHTLICTEKDATKLFALLPAGSPQKAWAVPLELVPEAAFFAAVDARLAAWRPAR</sequence>
<evidence type="ECO:0000256" key="10">
    <source>
        <dbReference type="ARBA" id="ARBA00022840"/>
    </source>
</evidence>
<evidence type="ECO:0000256" key="12">
    <source>
        <dbReference type="ARBA" id="ARBA00029757"/>
    </source>
</evidence>
<organism evidence="14 15">
    <name type="scientific">Hydrogenophaga laconesensis</name>
    <dbReference type="NCBI Taxonomy" id="1805971"/>
    <lineage>
        <taxon>Bacteria</taxon>
        <taxon>Pseudomonadati</taxon>
        <taxon>Pseudomonadota</taxon>
        <taxon>Betaproteobacteria</taxon>
        <taxon>Burkholderiales</taxon>
        <taxon>Comamonadaceae</taxon>
        <taxon>Hydrogenophaga</taxon>
    </lineage>
</organism>
<dbReference type="PANTHER" id="PTHR42724">
    <property type="entry name" value="TETRAACYLDISACCHARIDE 4'-KINASE"/>
    <property type="match status" value="1"/>
</dbReference>
<comment type="function">
    <text evidence="1 13">Transfers the gamma-phosphate of ATP to the 4'-position of a tetraacyldisaccharide 1-phosphate intermediate (termed DS-1-P) to form tetraacyldisaccharide 1,4'-bis-phosphate (lipid IVA).</text>
</comment>
<keyword evidence="6 13" id="KW-0441">Lipid A biosynthesis</keyword>
<keyword evidence="7 13" id="KW-0808">Transferase</keyword>
<evidence type="ECO:0000256" key="4">
    <source>
        <dbReference type="ARBA" id="ARBA00016436"/>
    </source>
</evidence>
<proteinExistence type="inferred from homology"/>
<accession>A0ABU1V4C3</accession>
<dbReference type="InterPro" id="IPR003758">
    <property type="entry name" value="LpxK"/>
</dbReference>
<evidence type="ECO:0000313" key="15">
    <source>
        <dbReference type="Proteomes" id="UP001265550"/>
    </source>
</evidence>
<comment type="caution">
    <text evidence="14">The sequence shown here is derived from an EMBL/GenBank/DDBJ whole genome shotgun (WGS) entry which is preliminary data.</text>
</comment>
<reference evidence="14 15" key="1">
    <citation type="submission" date="2023-07" db="EMBL/GenBank/DDBJ databases">
        <title>Sorghum-associated microbial communities from plants grown in Nebraska, USA.</title>
        <authorList>
            <person name="Schachtman D."/>
        </authorList>
    </citation>
    <scope>NUCLEOTIDE SEQUENCE [LARGE SCALE GENOMIC DNA]</scope>
    <source>
        <strain evidence="14 15">BE240</strain>
    </source>
</reference>
<comment type="similarity">
    <text evidence="13">Belongs to the LpxK family.</text>
</comment>
<keyword evidence="8 13" id="KW-0547">Nucleotide-binding</keyword>
<protein>
    <recommendedName>
        <fullName evidence="4 13">Tetraacyldisaccharide 4'-kinase</fullName>
        <ecNumber evidence="3 13">2.7.1.130</ecNumber>
    </recommendedName>
    <alternativeName>
        <fullName evidence="12 13">Lipid A 4'-kinase</fullName>
    </alternativeName>
</protein>
<evidence type="ECO:0000256" key="5">
    <source>
        <dbReference type="ARBA" id="ARBA00022516"/>
    </source>
</evidence>
<dbReference type="GO" id="GO:0009029">
    <property type="term" value="F:lipid-A 4'-kinase activity"/>
    <property type="evidence" value="ECO:0007669"/>
    <property type="project" value="UniProtKB-EC"/>
</dbReference>
<evidence type="ECO:0000256" key="9">
    <source>
        <dbReference type="ARBA" id="ARBA00022777"/>
    </source>
</evidence>
<dbReference type="EC" id="2.7.1.130" evidence="3 13"/>
<evidence type="ECO:0000256" key="1">
    <source>
        <dbReference type="ARBA" id="ARBA00002274"/>
    </source>
</evidence>
<keyword evidence="15" id="KW-1185">Reference proteome</keyword>
<evidence type="ECO:0000256" key="3">
    <source>
        <dbReference type="ARBA" id="ARBA00012071"/>
    </source>
</evidence>
<comment type="pathway">
    <text evidence="2 13">Glycolipid biosynthesis; lipid IV(A) biosynthesis; lipid IV(A) from (3R)-3-hydroxytetradecanoyl-[acyl-carrier-protein] and UDP-N-acetyl-alpha-D-glucosamine: step 6/6.</text>
</comment>
<evidence type="ECO:0000256" key="7">
    <source>
        <dbReference type="ARBA" id="ARBA00022679"/>
    </source>
</evidence>
<dbReference type="Pfam" id="PF02606">
    <property type="entry name" value="LpxK"/>
    <property type="match status" value="1"/>
</dbReference>
<evidence type="ECO:0000256" key="2">
    <source>
        <dbReference type="ARBA" id="ARBA00004870"/>
    </source>
</evidence>
<keyword evidence="10 13" id="KW-0067">ATP-binding</keyword>
<evidence type="ECO:0000313" key="14">
    <source>
        <dbReference type="EMBL" id="MDR7092316.1"/>
    </source>
</evidence>
<feature type="binding site" evidence="13">
    <location>
        <begin position="66"/>
        <end position="73"/>
    </location>
    <ligand>
        <name>ATP</name>
        <dbReference type="ChEBI" id="CHEBI:30616"/>
    </ligand>
</feature>
<comment type="catalytic activity">
    <reaction evidence="13">
        <text>a lipid A disaccharide + ATP = a lipid IVA + ADP + H(+)</text>
        <dbReference type="Rhea" id="RHEA:67840"/>
        <dbReference type="ChEBI" id="CHEBI:15378"/>
        <dbReference type="ChEBI" id="CHEBI:30616"/>
        <dbReference type="ChEBI" id="CHEBI:176343"/>
        <dbReference type="ChEBI" id="CHEBI:176425"/>
        <dbReference type="ChEBI" id="CHEBI:456216"/>
        <dbReference type="EC" id="2.7.1.130"/>
    </reaction>
</comment>
<dbReference type="EMBL" id="JAVDWE010000001">
    <property type="protein sequence ID" value="MDR7092316.1"/>
    <property type="molecule type" value="Genomic_DNA"/>
</dbReference>
<evidence type="ECO:0000256" key="11">
    <source>
        <dbReference type="ARBA" id="ARBA00023098"/>
    </source>
</evidence>
<dbReference type="SUPFAM" id="SSF52540">
    <property type="entry name" value="P-loop containing nucleoside triphosphate hydrolases"/>
    <property type="match status" value="1"/>
</dbReference>
<dbReference type="PANTHER" id="PTHR42724:SF1">
    <property type="entry name" value="TETRAACYLDISACCHARIDE 4'-KINASE, MITOCHONDRIAL-RELATED"/>
    <property type="match status" value="1"/>
</dbReference>
<keyword evidence="5 13" id="KW-0444">Lipid biosynthesis</keyword>
<keyword evidence="9 13" id="KW-0418">Kinase</keyword>
<dbReference type="InterPro" id="IPR027417">
    <property type="entry name" value="P-loop_NTPase"/>
</dbReference>
<gene>
    <name evidence="13" type="primary">lpxK</name>
    <name evidence="14" type="ORF">J2X09_000039</name>
</gene>
<evidence type="ECO:0000256" key="13">
    <source>
        <dbReference type="HAMAP-Rule" id="MF_00409"/>
    </source>
</evidence>
<evidence type="ECO:0000256" key="6">
    <source>
        <dbReference type="ARBA" id="ARBA00022556"/>
    </source>
</evidence>
<dbReference type="NCBIfam" id="TIGR00682">
    <property type="entry name" value="lpxK"/>
    <property type="match status" value="1"/>
</dbReference>
<evidence type="ECO:0000256" key="8">
    <source>
        <dbReference type="ARBA" id="ARBA00022741"/>
    </source>
</evidence>
<name>A0ABU1V4C3_9BURK</name>
<dbReference type="RefSeq" id="WP_204731339.1">
    <property type="nucleotide sequence ID" value="NZ_JAVDWE010000001.1"/>
</dbReference>